<keyword evidence="2" id="KW-0969">Cilium</keyword>
<evidence type="ECO:0000313" key="2">
    <source>
        <dbReference type="EMBL" id="MEJ8574058.1"/>
    </source>
</evidence>
<feature type="transmembrane region" description="Helical" evidence="1">
    <location>
        <begin position="47"/>
        <end position="64"/>
    </location>
</feature>
<keyword evidence="3" id="KW-1185">Reference proteome</keyword>
<reference evidence="2 3" key="1">
    <citation type="submission" date="2024-02" db="EMBL/GenBank/DDBJ databases">
        <title>Genome analysis and characterization of Microbaculum marinisediminis sp. nov., isolated from marine sediment.</title>
        <authorList>
            <person name="Du Z.-J."/>
            <person name="Ye Y.-Q."/>
            <person name="Zhang Z.-R."/>
            <person name="Yuan S.-M."/>
            <person name="Zhang X.-Y."/>
        </authorList>
    </citation>
    <scope>NUCLEOTIDE SEQUENCE [LARGE SCALE GENOMIC DNA]</scope>
    <source>
        <strain evidence="2 3">SDUM1044001</strain>
    </source>
</reference>
<keyword evidence="1" id="KW-1133">Transmembrane helix</keyword>
<protein>
    <submittedName>
        <fullName evidence="2">Flagellar motor protein MotA</fullName>
    </submittedName>
</protein>
<evidence type="ECO:0000313" key="3">
    <source>
        <dbReference type="Proteomes" id="UP001378188"/>
    </source>
</evidence>
<keyword evidence="1" id="KW-0812">Transmembrane</keyword>
<name>A0AAW9RUR9_9HYPH</name>
<keyword evidence="2" id="KW-0282">Flagellum</keyword>
<accession>A0AAW9RUR9</accession>
<feature type="transmembrane region" description="Helical" evidence="1">
    <location>
        <begin position="190"/>
        <end position="213"/>
    </location>
</feature>
<evidence type="ECO:0000256" key="1">
    <source>
        <dbReference type="SAM" id="Phobius"/>
    </source>
</evidence>
<organism evidence="2 3">
    <name type="scientific">Microbaculum marinum</name>
    <dbReference type="NCBI Taxonomy" id="1764581"/>
    <lineage>
        <taxon>Bacteria</taxon>
        <taxon>Pseudomonadati</taxon>
        <taxon>Pseudomonadota</taxon>
        <taxon>Alphaproteobacteria</taxon>
        <taxon>Hyphomicrobiales</taxon>
        <taxon>Tepidamorphaceae</taxon>
        <taxon>Microbaculum</taxon>
    </lineage>
</organism>
<proteinExistence type="predicted"/>
<dbReference type="Proteomes" id="UP001378188">
    <property type="component" value="Unassembled WGS sequence"/>
</dbReference>
<dbReference type="RefSeq" id="WP_340331761.1">
    <property type="nucleotide sequence ID" value="NZ_JAZHOF010000010.1"/>
</dbReference>
<feature type="transmembrane region" description="Helical" evidence="1">
    <location>
        <begin position="134"/>
        <end position="155"/>
    </location>
</feature>
<dbReference type="EMBL" id="JAZHOF010000010">
    <property type="protein sequence ID" value="MEJ8574058.1"/>
    <property type="molecule type" value="Genomic_DNA"/>
</dbReference>
<keyword evidence="1" id="KW-0472">Membrane</keyword>
<dbReference type="AlphaFoldDB" id="A0AAW9RUR9"/>
<feature type="transmembrane region" description="Helical" evidence="1">
    <location>
        <begin position="16"/>
        <end position="35"/>
    </location>
</feature>
<sequence>MARLQDPQKLATPRIYLVRMVVFLVIAGFIGAILFPQVYSAFMSNPGLNGLIIGVLFIGIALAIRQVFRLFREVAWVNDFRLADPGLEVARPPVLLAPMAALLRDRVGRMAISAPTMRSILDSIAMRLDESRDLARYMTGLLVFLGLLGTFWGLLLTVGSVAGTIQSLDIGSGDTGVIFEDLKAGLQAPLAGMGTAFSSSLFGLAGSLILGFLDLQAGQAQNRFYNDLEDWLSSVTEITGGEERAAEEPRTVAVAAPAPVQAPPIDTSGMQKSLDRLAELMSEGGSNRAATAAMADLAEGIQGLVQHMRSEQKMIREWVEAQADRQNEIRDLLARLADREKV</sequence>
<keyword evidence="2" id="KW-0966">Cell projection</keyword>
<gene>
    <name evidence="2" type="ORF">V3328_21405</name>
</gene>
<comment type="caution">
    <text evidence="2">The sequence shown here is derived from an EMBL/GenBank/DDBJ whole genome shotgun (WGS) entry which is preliminary data.</text>
</comment>